<evidence type="ECO:0000256" key="1">
    <source>
        <dbReference type="ARBA" id="ARBA00022679"/>
    </source>
</evidence>
<dbReference type="InterPro" id="IPR016039">
    <property type="entry name" value="Thiolase-like"/>
</dbReference>
<feature type="domain" description="Beta-ketoacyl-[acyl-carrier-protein] synthase III C-terminal" evidence="4">
    <location>
        <begin position="214"/>
        <end position="293"/>
    </location>
</feature>
<reference evidence="6 7" key="1">
    <citation type="submission" date="2020-05" db="EMBL/GenBank/DDBJ databases">
        <title>Azospirillum oleiclasticum sp. nov, a nitrogen-fixing and heavy crude oil-emulsifying bacterium isolated from the crude oil of Yumen Oilfield.</title>
        <authorList>
            <person name="Wu D."/>
            <person name="Cai M."/>
            <person name="Zhang X."/>
        </authorList>
    </citation>
    <scope>NUCLEOTIDE SEQUENCE [LARGE SCALE GENOMIC DNA]</scope>
    <source>
        <strain evidence="6 7">ROY-1-1-2</strain>
    </source>
</reference>
<evidence type="ECO:0000313" key="7">
    <source>
        <dbReference type="Proteomes" id="UP000584642"/>
    </source>
</evidence>
<dbReference type="Gene3D" id="3.40.47.10">
    <property type="match status" value="2"/>
</dbReference>
<dbReference type="InterPro" id="IPR022002">
    <property type="entry name" value="ChsH2_Znr"/>
</dbReference>
<evidence type="ECO:0000259" key="4">
    <source>
        <dbReference type="Pfam" id="PF08541"/>
    </source>
</evidence>
<dbReference type="SUPFAM" id="SSF53901">
    <property type="entry name" value="Thiolase-like"/>
    <property type="match status" value="1"/>
</dbReference>
<name>A0ABX2TLJ0_9PROT</name>
<dbReference type="InterPro" id="IPR002878">
    <property type="entry name" value="ChsH2_C"/>
</dbReference>
<dbReference type="RefSeq" id="WP_180285770.1">
    <property type="nucleotide sequence ID" value="NZ_JABFDB010000033.1"/>
</dbReference>
<dbReference type="Pfam" id="PF08541">
    <property type="entry name" value="ACP_syn_III_C"/>
    <property type="match status" value="1"/>
</dbReference>
<dbReference type="Pfam" id="PF12172">
    <property type="entry name" value="zf-ChsH2"/>
    <property type="match status" value="1"/>
</dbReference>
<dbReference type="SUPFAM" id="SSF50249">
    <property type="entry name" value="Nucleic acid-binding proteins"/>
    <property type="match status" value="1"/>
</dbReference>
<dbReference type="Proteomes" id="UP000584642">
    <property type="component" value="Unassembled WGS sequence"/>
</dbReference>
<feature type="domain" description="ChsH2 C-terminal OB-fold" evidence="3">
    <location>
        <begin position="409"/>
        <end position="463"/>
    </location>
</feature>
<keyword evidence="1" id="KW-0808">Transferase</keyword>
<dbReference type="EMBL" id="JABFDB010000033">
    <property type="protein sequence ID" value="NYZ23993.1"/>
    <property type="molecule type" value="Genomic_DNA"/>
</dbReference>
<evidence type="ECO:0000256" key="2">
    <source>
        <dbReference type="ARBA" id="ARBA00023315"/>
    </source>
</evidence>
<evidence type="ECO:0000259" key="3">
    <source>
        <dbReference type="Pfam" id="PF01796"/>
    </source>
</evidence>
<dbReference type="PANTHER" id="PTHR34069">
    <property type="entry name" value="3-OXOACYL-[ACYL-CARRIER-PROTEIN] SYNTHASE 3"/>
    <property type="match status" value="1"/>
</dbReference>
<comment type="caution">
    <text evidence="6">The sequence shown here is derived from an EMBL/GenBank/DDBJ whole genome shotgun (WGS) entry which is preliminary data.</text>
</comment>
<protein>
    <submittedName>
        <fullName evidence="6">Hydroxymethylglutaryl-CoA synthase family protein</fullName>
    </submittedName>
</protein>
<gene>
    <name evidence="6" type="ORF">HND93_30185</name>
</gene>
<dbReference type="PANTHER" id="PTHR34069:SF2">
    <property type="entry name" value="BETA-KETOACYL-[ACYL-CARRIER-PROTEIN] SYNTHASE III"/>
    <property type="match status" value="1"/>
</dbReference>
<dbReference type="InterPro" id="IPR013747">
    <property type="entry name" value="ACP_syn_III_C"/>
</dbReference>
<accession>A0ABX2TLJ0</accession>
<keyword evidence="2" id="KW-0012">Acyltransferase</keyword>
<dbReference type="CDD" id="cd00827">
    <property type="entry name" value="init_cond_enzymes"/>
    <property type="match status" value="1"/>
</dbReference>
<keyword evidence="7" id="KW-1185">Reference proteome</keyword>
<evidence type="ECO:0000259" key="5">
    <source>
        <dbReference type="Pfam" id="PF12172"/>
    </source>
</evidence>
<feature type="domain" description="ChsH2 rubredoxin-like zinc ribbon" evidence="5">
    <location>
        <begin position="369"/>
        <end position="395"/>
    </location>
</feature>
<sequence>MIGITAYGGYIPRLRLSRRAVVETNGWAAPGLRSQGKGERSMCNWDEDSVTMAVEAARDALGGSRGRIGALHLASTSLPFADRQNAGIVVEALDLGPEIETLDVTSSQRAGTSGLVAALKALPAGGGSTLFVASENRRSKAAGGQELAFGDGAAALLLGTEGVVAELRASHSTAVDFVDHYRGQTREFDYVWEERWIRDEGYMKLVPSAVRPALEAAGLAPADIDHFILPNPGGRVGRSMAKALGIPEPAVRDTLHATCGDTGAAHALVMLVDALERATPGQWILVAGFGQGCDALVFRTTEALAAALADAPRPLGIRGHLARGRTETNYAKFLAFNGLVERDKGMRAELDNQTALTQLYRRRRMLTGLVGGRCTACGTCQFPKTNVCVNPDCGAFHTQEDHRFADSAARILTWSADHLTYSPDPPAHYGMVEFAEGGRFLANFTDVEPGSVAVGMPMRMMFRVKDYDDNRGFRRYFWKATPAPTGEA</sequence>
<dbReference type="Pfam" id="PF01796">
    <property type="entry name" value="OB_ChsH2_C"/>
    <property type="match status" value="1"/>
</dbReference>
<proteinExistence type="predicted"/>
<organism evidence="6 7">
    <name type="scientific">Azospirillum oleiclasticum</name>
    <dbReference type="NCBI Taxonomy" id="2735135"/>
    <lineage>
        <taxon>Bacteria</taxon>
        <taxon>Pseudomonadati</taxon>
        <taxon>Pseudomonadota</taxon>
        <taxon>Alphaproteobacteria</taxon>
        <taxon>Rhodospirillales</taxon>
        <taxon>Azospirillaceae</taxon>
        <taxon>Azospirillum</taxon>
    </lineage>
</organism>
<dbReference type="InterPro" id="IPR012340">
    <property type="entry name" value="NA-bd_OB-fold"/>
</dbReference>
<evidence type="ECO:0000313" key="6">
    <source>
        <dbReference type="EMBL" id="NYZ23993.1"/>
    </source>
</evidence>